<feature type="transmembrane region" description="Helical" evidence="1">
    <location>
        <begin position="83"/>
        <end position="104"/>
    </location>
</feature>
<feature type="transmembrane region" description="Helical" evidence="1">
    <location>
        <begin position="147"/>
        <end position="164"/>
    </location>
</feature>
<evidence type="ECO:0000256" key="1">
    <source>
        <dbReference type="SAM" id="Phobius"/>
    </source>
</evidence>
<keyword evidence="1" id="KW-1133">Transmembrane helix</keyword>
<organism evidence="2 3">
    <name type="scientific">Sphingomonas changbaiensis NBRC 104936</name>
    <dbReference type="NCBI Taxonomy" id="1219043"/>
    <lineage>
        <taxon>Bacteria</taxon>
        <taxon>Pseudomonadati</taxon>
        <taxon>Pseudomonadota</taxon>
        <taxon>Alphaproteobacteria</taxon>
        <taxon>Sphingomonadales</taxon>
        <taxon>Sphingomonadaceae</taxon>
        <taxon>Sphingomonas</taxon>
    </lineage>
</organism>
<keyword evidence="3" id="KW-1185">Reference proteome</keyword>
<reference evidence="2 3" key="1">
    <citation type="submission" date="2015-04" db="EMBL/GenBank/DDBJ databases">
        <title>Whole genome shotgun sequence of Sphingomonas changbaiensis NBRC 104936.</title>
        <authorList>
            <person name="Katano-Makiyama Y."/>
            <person name="Hosoyama A."/>
            <person name="Hashimoto M."/>
            <person name="Noguchi M."/>
            <person name="Tsuchikane K."/>
            <person name="Ohji S."/>
            <person name="Yamazoe A."/>
            <person name="Ichikawa N."/>
            <person name="Kimura A."/>
            <person name="Fujita N."/>
        </authorList>
    </citation>
    <scope>NUCLEOTIDE SEQUENCE [LARGE SCALE GENOMIC DNA]</scope>
    <source>
        <strain evidence="2 3">NBRC 104936</strain>
    </source>
</reference>
<protein>
    <submittedName>
        <fullName evidence="2">Uncharacterized protein</fullName>
    </submittedName>
</protein>
<keyword evidence="1" id="KW-0812">Transmembrane</keyword>
<name>A0A0E9MMJ3_9SPHN</name>
<dbReference type="Proteomes" id="UP000033202">
    <property type="component" value="Unassembled WGS sequence"/>
</dbReference>
<evidence type="ECO:0000313" key="3">
    <source>
        <dbReference type="Proteomes" id="UP000033202"/>
    </source>
</evidence>
<evidence type="ECO:0000313" key="2">
    <source>
        <dbReference type="EMBL" id="GAO38355.1"/>
    </source>
</evidence>
<sequence length="200" mass="21689">MFSRGRPPKSVTVHDARELRQALDSQADEIIVEGDDELLELADSWVAGASRSAIREAANEGVVQAATYPVGISSLTGLLGFRASLLGMLVPVLLVLGFCGYSSINTRHAAPHPSPTTLPTPHEQRMPNFPDKRLDRASDVSGTLAPYIWPAIIVLALVLMYLLARQAIAAGSNVSLEWKVTEKVHGKLKITRTAERGRRT</sequence>
<dbReference type="EMBL" id="BBWU01000014">
    <property type="protein sequence ID" value="GAO38355.1"/>
    <property type="molecule type" value="Genomic_DNA"/>
</dbReference>
<keyword evidence="1" id="KW-0472">Membrane</keyword>
<comment type="caution">
    <text evidence="2">The sequence shown here is derived from an EMBL/GenBank/DDBJ whole genome shotgun (WGS) entry which is preliminary data.</text>
</comment>
<proteinExistence type="predicted"/>
<gene>
    <name evidence="2" type="ORF">SCH01S_14_00190</name>
</gene>
<dbReference type="AlphaFoldDB" id="A0A0E9MMJ3"/>
<accession>A0A0E9MMJ3</accession>